<gene>
    <name evidence="3" type="ORF">ALC62_00573</name>
</gene>
<evidence type="ECO:0000313" key="3">
    <source>
        <dbReference type="EMBL" id="KYN08441.1"/>
    </source>
</evidence>
<accession>A0A151IQL5</accession>
<keyword evidence="1" id="KW-0175">Coiled coil</keyword>
<keyword evidence="4" id="KW-1185">Reference proteome</keyword>
<protein>
    <submittedName>
        <fullName evidence="3">Uncharacterized protein</fullName>
    </submittedName>
</protein>
<proteinExistence type="predicted"/>
<dbReference type="InterPro" id="IPR022048">
    <property type="entry name" value="Envelope_fusion-like"/>
</dbReference>
<name>A0A151IQL5_9HYME</name>
<dbReference type="AlphaFoldDB" id="A0A151IQL5"/>
<evidence type="ECO:0000256" key="1">
    <source>
        <dbReference type="SAM" id="Coils"/>
    </source>
</evidence>
<evidence type="ECO:0000313" key="4">
    <source>
        <dbReference type="Proteomes" id="UP000078542"/>
    </source>
</evidence>
<dbReference type="Pfam" id="PF12259">
    <property type="entry name" value="Baculo_F"/>
    <property type="match status" value="1"/>
</dbReference>
<reference evidence="3 4" key="1">
    <citation type="submission" date="2016-03" db="EMBL/GenBank/DDBJ databases">
        <title>Cyphomyrmex costatus WGS genome.</title>
        <authorList>
            <person name="Nygaard S."/>
            <person name="Hu H."/>
            <person name="Boomsma J."/>
            <person name="Zhang G."/>
        </authorList>
    </citation>
    <scope>NUCLEOTIDE SEQUENCE [LARGE SCALE GENOMIC DNA]</scope>
    <source>
        <strain evidence="3">MS0001</strain>
        <tissue evidence="3">Whole body</tissue>
    </source>
</reference>
<organism evidence="3 4">
    <name type="scientific">Cyphomyrmex costatus</name>
    <dbReference type="NCBI Taxonomy" id="456900"/>
    <lineage>
        <taxon>Eukaryota</taxon>
        <taxon>Metazoa</taxon>
        <taxon>Ecdysozoa</taxon>
        <taxon>Arthropoda</taxon>
        <taxon>Hexapoda</taxon>
        <taxon>Insecta</taxon>
        <taxon>Pterygota</taxon>
        <taxon>Neoptera</taxon>
        <taxon>Endopterygota</taxon>
        <taxon>Hymenoptera</taxon>
        <taxon>Apocrita</taxon>
        <taxon>Aculeata</taxon>
        <taxon>Formicoidea</taxon>
        <taxon>Formicidae</taxon>
        <taxon>Myrmicinae</taxon>
        <taxon>Cyphomyrmex</taxon>
    </lineage>
</organism>
<evidence type="ECO:0000256" key="2">
    <source>
        <dbReference type="SAM" id="Phobius"/>
    </source>
</evidence>
<dbReference type="Proteomes" id="UP000078542">
    <property type="component" value="Unassembled WGS sequence"/>
</dbReference>
<keyword evidence="2" id="KW-0472">Membrane</keyword>
<sequence>MIFIYGNLPCEVHTPRRESIGASARPHYRSRTLIGSLLLPQIPPLISEECFSGRRPTLEPIRRVRELAIYKPAKKKNPDVTPIFAVNIEGHSYFIITENNLQKCKKLDSEYLCNGNFAIRRANLDKTCEIEIYLGNTEYNTNCKIEKTILNNTLWIPLNNPHSWLYTTAKKEEIYIQCKDHGKIKRTIENTGKITIQNECKIITPDATLQSPKTTHETVIESFLPEYNISIIEDKANLKVNSNIDEQLKLKDITENHSELKNLKAKLNEEKNKLDKNENINFQSKHFIYPMATSGFSVLLVIIIAIAIVIAYIIRKKKRSK</sequence>
<keyword evidence="2" id="KW-0812">Transmembrane</keyword>
<feature type="transmembrane region" description="Helical" evidence="2">
    <location>
        <begin position="287"/>
        <end position="314"/>
    </location>
</feature>
<keyword evidence="2" id="KW-1133">Transmembrane helix</keyword>
<feature type="coiled-coil region" evidence="1">
    <location>
        <begin position="250"/>
        <end position="280"/>
    </location>
</feature>
<dbReference type="EMBL" id="KQ976774">
    <property type="protein sequence ID" value="KYN08441.1"/>
    <property type="molecule type" value="Genomic_DNA"/>
</dbReference>